<dbReference type="Pfam" id="PF12796">
    <property type="entry name" value="Ank_2"/>
    <property type="match status" value="1"/>
</dbReference>
<evidence type="ECO:0000313" key="4">
    <source>
        <dbReference type="Proteomes" id="UP000033566"/>
    </source>
</evidence>
<dbReference type="PROSITE" id="PS50297">
    <property type="entry name" value="ANK_REP_REGION"/>
    <property type="match status" value="1"/>
</dbReference>
<accession>A0A0F6QZ84</accession>
<proteinExistence type="predicted"/>
<evidence type="ECO:0000256" key="1">
    <source>
        <dbReference type="ARBA" id="ARBA00022737"/>
    </source>
</evidence>
<dbReference type="HOGENOM" id="CLU_000134_34_2_11"/>
<keyword evidence="4" id="KW-1185">Reference proteome</keyword>
<dbReference type="STRING" id="161896.UL81_08715"/>
<gene>
    <name evidence="3" type="ORF">UL81_08715</name>
</gene>
<evidence type="ECO:0000313" key="3">
    <source>
        <dbReference type="EMBL" id="AKE39693.1"/>
    </source>
</evidence>
<dbReference type="SMART" id="SM00248">
    <property type="entry name" value="ANK"/>
    <property type="match status" value="2"/>
</dbReference>
<keyword evidence="2" id="KW-0040">ANK repeat</keyword>
<dbReference type="PATRIC" id="fig|161896.4.peg.1707"/>
<sequence length="126" mass="13903">MTESDPQLEEFAGKLFDMARQGDVTLIEYIKQGVNPNLVNQNGESFLMLASYNGHVELTRALIEVGADVDLLNDRKQSPLGGVIFKKEEQLIEVLLEAGADPHAGSPSALDIAQMFERPDLVERFS</sequence>
<dbReference type="EMBL" id="CP011311">
    <property type="protein sequence ID" value="AKE39693.1"/>
    <property type="molecule type" value="Genomic_DNA"/>
</dbReference>
<keyword evidence="1" id="KW-0677">Repeat</keyword>
<dbReference type="InterPro" id="IPR036770">
    <property type="entry name" value="Ankyrin_rpt-contain_sf"/>
</dbReference>
<dbReference type="InterPro" id="IPR002110">
    <property type="entry name" value="Ankyrin_rpt"/>
</dbReference>
<dbReference type="Gene3D" id="1.25.40.20">
    <property type="entry name" value="Ankyrin repeat-containing domain"/>
    <property type="match status" value="1"/>
</dbReference>
<dbReference type="Proteomes" id="UP000033566">
    <property type="component" value="Chromosome"/>
</dbReference>
<organism evidence="3 4">
    <name type="scientific">Corynebacterium camporealensis</name>
    <dbReference type="NCBI Taxonomy" id="161896"/>
    <lineage>
        <taxon>Bacteria</taxon>
        <taxon>Bacillati</taxon>
        <taxon>Actinomycetota</taxon>
        <taxon>Actinomycetes</taxon>
        <taxon>Mycobacteriales</taxon>
        <taxon>Corynebacteriaceae</taxon>
        <taxon>Corynebacterium</taxon>
    </lineage>
</organism>
<protein>
    <submittedName>
        <fullName evidence="3">Ankyrin repeats (3 copies)</fullName>
    </submittedName>
</protein>
<name>A0A0F6QZ84_9CORY</name>
<dbReference type="SUPFAM" id="SSF48403">
    <property type="entry name" value="Ankyrin repeat"/>
    <property type="match status" value="1"/>
</dbReference>
<dbReference type="AlphaFoldDB" id="A0A0F6QZ84"/>
<dbReference type="PANTHER" id="PTHR24171:SF9">
    <property type="entry name" value="ANKYRIN REPEAT DOMAIN-CONTAINING PROTEIN 39"/>
    <property type="match status" value="1"/>
</dbReference>
<dbReference type="PANTHER" id="PTHR24171">
    <property type="entry name" value="ANKYRIN REPEAT DOMAIN-CONTAINING PROTEIN 39-RELATED"/>
    <property type="match status" value="1"/>
</dbReference>
<dbReference type="RefSeq" id="WP_035107364.1">
    <property type="nucleotide sequence ID" value="NZ_CP011311.1"/>
</dbReference>
<dbReference type="PROSITE" id="PS50088">
    <property type="entry name" value="ANK_REPEAT"/>
    <property type="match status" value="1"/>
</dbReference>
<dbReference type="KEGG" id="ccj:UL81_08715"/>
<reference evidence="3 4" key="1">
    <citation type="journal article" date="2015" name="Genome Announc.">
        <title>Complete Genome Sequence of Corynebacterium camporealensis DSM 44610, Isolated from the Milk of a Manchega Sheep with Subclinical Mastitis.</title>
        <authorList>
            <person name="Ruckert C."/>
            <person name="Albersmeier A."/>
            <person name="Winkler A."/>
            <person name="Tauch A."/>
        </authorList>
    </citation>
    <scope>NUCLEOTIDE SEQUENCE [LARGE SCALE GENOMIC DNA]</scope>
    <source>
        <strain evidence="3 4">DSM 44610</strain>
    </source>
</reference>
<evidence type="ECO:0000256" key="2">
    <source>
        <dbReference type="ARBA" id="ARBA00023043"/>
    </source>
</evidence>
<dbReference type="OrthoDB" id="306540at2"/>